<evidence type="ECO:0000313" key="2">
    <source>
        <dbReference type="EMBL" id="KAF2134447.1"/>
    </source>
</evidence>
<feature type="transmembrane region" description="Helical" evidence="1">
    <location>
        <begin position="7"/>
        <end position="27"/>
    </location>
</feature>
<dbReference type="Proteomes" id="UP000799771">
    <property type="component" value="Unassembled WGS sequence"/>
</dbReference>
<name>A0A6A6AUC2_9PLEO</name>
<dbReference type="AlphaFoldDB" id="A0A6A6AUC2"/>
<gene>
    <name evidence="2" type="ORF">P153DRAFT_1804</name>
</gene>
<keyword evidence="3" id="KW-1185">Reference proteome</keyword>
<dbReference type="RefSeq" id="XP_033528834.1">
    <property type="nucleotide sequence ID" value="XM_033662367.1"/>
</dbReference>
<proteinExistence type="predicted"/>
<protein>
    <submittedName>
        <fullName evidence="2">Uncharacterized protein</fullName>
    </submittedName>
</protein>
<keyword evidence="1" id="KW-1133">Transmembrane helix</keyword>
<dbReference type="GeneID" id="54402799"/>
<dbReference type="EMBL" id="ML977497">
    <property type="protein sequence ID" value="KAF2134447.1"/>
    <property type="molecule type" value="Genomic_DNA"/>
</dbReference>
<organism evidence="2 3">
    <name type="scientific">Dothidotthia symphoricarpi CBS 119687</name>
    <dbReference type="NCBI Taxonomy" id="1392245"/>
    <lineage>
        <taxon>Eukaryota</taxon>
        <taxon>Fungi</taxon>
        <taxon>Dikarya</taxon>
        <taxon>Ascomycota</taxon>
        <taxon>Pezizomycotina</taxon>
        <taxon>Dothideomycetes</taxon>
        <taxon>Pleosporomycetidae</taxon>
        <taxon>Pleosporales</taxon>
        <taxon>Dothidotthiaceae</taxon>
        <taxon>Dothidotthia</taxon>
    </lineage>
</organism>
<reference evidence="2" key="1">
    <citation type="journal article" date="2020" name="Stud. Mycol.">
        <title>101 Dothideomycetes genomes: a test case for predicting lifestyles and emergence of pathogens.</title>
        <authorList>
            <person name="Haridas S."/>
            <person name="Albert R."/>
            <person name="Binder M."/>
            <person name="Bloem J."/>
            <person name="Labutti K."/>
            <person name="Salamov A."/>
            <person name="Andreopoulos B."/>
            <person name="Baker S."/>
            <person name="Barry K."/>
            <person name="Bills G."/>
            <person name="Bluhm B."/>
            <person name="Cannon C."/>
            <person name="Castanera R."/>
            <person name="Culley D."/>
            <person name="Daum C."/>
            <person name="Ezra D."/>
            <person name="Gonzalez J."/>
            <person name="Henrissat B."/>
            <person name="Kuo A."/>
            <person name="Liang C."/>
            <person name="Lipzen A."/>
            <person name="Lutzoni F."/>
            <person name="Magnuson J."/>
            <person name="Mondo S."/>
            <person name="Nolan M."/>
            <person name="Ohm R."/>
            <person name="Pangilinan J."/>
            <person name="Park H.-J."/>
            <person name="Ramirez L."/>
            <person name="Alfaro M."/>
            <person name="Sun H."/>
            <person name="Tritt A."/>
            <person name="Yoshinaga Y."/>
            <person name="Zwiers L.-H."/>
            <person name="Turgeon B."/>
            <person name="Goodwin S."/>
            <person name="Spatafora J."/>
            <person name="Crous P."/>
            <person name="Grigoriev I."/>
        </authorList>
    </citation>
    <scope>NUCLEOTIDE SEQUENCE</scope>
    <source>
        <strain evidence="2">CBS 119687</strain>
    </source>
</reference>
<feature type="transmembrane region" description="Helical" evidence="1">
    <location>
        <begin position="85"/>
        <end position="104"/>
    </location>
</feature>
<accession>A0A6A6AUC2</accession>
<evidence type="ECO:0000256" key="1">
    <source>
        <dbReference type="SAM" id="Phobius"/>
    </source>
</evidence>
<keyword evidence="1" id="KW-0472">Membrane</keyword>
<keyword evidence="1" id="KW-0812">Transmembrane</keyword>
<sequence length="108" mass="12298">MFVFRRIIVFYPINASFHIGLFLHLTLHSIQSLSVTRPQNKTASSSESGLMLWSRLTLESKDNCIDYCSLESGCHFSRSPLLLGYVRWPVALFAFFLTTSASYARLTD</sequence>
<evidence type="ECO:0000313" key="3">
    <source>
        <dbReference type="Proteomes" id="UP000799771"/>
    </source>
</evidence>